<dbReference type="EMBL" id="MK722248">
    <property type="protein sequence ID" value="QFD26790.1"/>
    <property type="molecule type" value="Genomic_DNA"/>
</dbReference>
<dbReference type="GO" id="GO:0004497">
    <property type="term" value="F:monooxygenase activity"/>
    <property type="evidence" value="ECO:0007669"/>
    <property type="project" value="InterPro"/>
</dbReference>
<dbReference type="InterPro" id="IPR036396">
    <property type="entry name" value="Cyt_P450_sf"/>
</dbReference>
<keyword evidence="2" id="KW-0349">Heme</keyword>
<evidence type="ECO:0000256" key="2">
    <source>
        <dbReference type="ARBA" id="ARBA00022617"/>
    </source>
</evidence>
<evidence type="ECO:0000256" key="5">
    <source>
        <dbReference type="ARBA" id="ARBA00023004"/>
    </source>
</evidence>
<dbReference type="AlphaFoldDB" id="A0A5J6S2H7"/>
<evidence type="ECO:0000256" key="3">
    <source>
        <dbReference type="ARBA" id="ARBA00022723"/>
    </source>
</evidence>
<evidence type="ECO:0000256" key="4">
    <source>
        <dbReference type="ARBA" id="ARBA00023002"/>
    </source>
</evidence>
<dbReference type="CDD" id="cd11067">
    <property type="entry name" value="CYP152"/>
    <property type="match status" value="1"/>
</dbReference>
<dbReference type="InterPro" id="IPR001128">
    <property type="entry name" value="Cyt_P450"/>
</dbReference>
<dbReference type="GO" id="GO:0020037">
    <property type="term" value="F:heme binding"/>
    <property type="evidence" value="ECO:0007669"/>
    <property type="project" value="InterPro"/>
</dbReference>
<keyword evidence="5" id="KW-0408">Iron</keyword>
<dbReference type="Gene3D" id="1.10.630.10">
    <property type="entry name" value="Cytochrome P450"/>
    <property type="match status" value="1"/>
</dbReference>
<keyword evidence="3" id="KW-0479">Metal-binding</keyword>
<reference evidence="6" key="1">
    <citation type="submission" date="2019-03" db="EMBL/GenBank/DDBJ databases">
        <authorList>
            <person name="Guo L."/>
        </authorList>
    </citation>
    <scope>NUCLEOTIDE SEQUENCE</scope>
    <source>
        <strain evidence="6">CGMCC 16346</strain>
    </source>
</reference>
<dbReference type="GO" id="GO:0016705">
    <property type="term" value="F:oxidoreductase activity, acting on paired donors, with incorporation or reduction of molecular oxygen"/>
    <property type="evidence" value="ECO:0007669"/>
    <property type="project" value="InterPro"/>
</dbReference>
<sequence length="445" mass="50947">MPKIFRDPSFDSTLDVLREGYPFLYNRSQRFDSDIFQIRLMGMKAICLHGAEAAELFYNPKLFIRKGAVPRRVQTTLMGVDAIQTRDNGEHRCRKEMFMALMGPASRERLMSLLAEQWQRYAHRWEKMDRVVLFREAQEILCRAACAWAEVPLPEDEVSKRARDFGDMVDGFGGVGPRHWRGKQARSRGEKWMRGIIRAIRKGQLPVQEGSPAHTVAWYRDSNGELLDVQMAAIELMNATRPIVAIATYITFAALALHEHPAYRQLLRNPAEDYAELFVQEVRRYFPFTPFVGALVREDFTWHGFEFPKGTMVLLDVYGTNRDEREWQDPEVFWPERFRQWQRSPYDFIPQGGGEFLTGHRCAGEWITIEALKQAIAFLNDGIRYDVPTQDLSYDLTRMPTLPASGFVMTHVRATGKGALAALPMPAAGSEQATAMAMGCPFHKG</sequence>
<evidence type="ECO:0000256" key="1">
    <source>
        <dbReference type="ARBA" id="ARBA00010617"/>
    </source>
</evidence>
<dbReference type="SUPFAM" id="SSF48264">
    <property type="entry name" value="Cytochrome P450"/>
    <property type="match status" value="1"/>
</dbReference>
<accession>A0A5J6S2H7</accession>
<protein>
    <submittedName>
        <fullName evidence="6">Cytochrome P450</fullName>
    </submittedName>
</protein>
<keyword evidence="4" id="KW-0560">Oxidoreductase</keyword>
<dbReference type="PANTHER" id="PTHR24302:SF15">
    <property type="entry name" value="FATTY-ACID PEROXYGENASE"/>
    <property type="match status" value="1"/>
</dbReference>
<comment type="similarity">
    <text evidence="1">Belongs to the cytochrome P450 family.</text>
</comment>
<proteinExistence type="inferred from homology"/>
<dbReference type="GO" id="GO:0005506">
    <property type="term" value="F:iron ion binding"/>
    <property type="evidence" value="ECO:0007669"/>
    <property type="project" value="InterPro"/>
</dbReference>
<dbReference type="PANTHER" id="PTHR24302">
    <property type="entry name" value="CYTOCHROME P450 FAMILY 3"/>
    <property type="match status" value="1"/>
</dbReference>
<organism evidence="6">
    <name type="scientific">Hymenobacter latericoloratus</name>
    <dbReference type="NCBI Taxonomy" id="1411121"/>
    <lineage>
        <taxon>Bacteria</taxon>
        <taxon>Pseudomonadati</taxon>
        <taxon>Bacteroidota</taxon>
        <taxon>Cytophagia</taxon>
        <taxon>Cytophagales</taxon>
        <taxon>Hymenobacteraceae</taxon>
        <taxon>Hymenobacter</taxon>
    </lineage>
</organism>
<dbReference type="Pfam" id="PF00067">
    <property type="entry name" value="p450"/>
    <property type="match status" value="1"/>
</dbReference>
<name>A0A5J6S2H7_9BACT</name>
<dbReference type="InterPro" id="IPR050705">
    <property type="entry name" value="Cytochrome_P450_3A"/>
</dbReference>
<evidence type="ECO:0000313" key="6">
    <source>
        <dbReference type="EMBL" id="QFD26790.1"/>
    </source>
</evidence>